<reference evidence="1 2" key="1">
    <citation type="submission" date="2015-09" db="EMBL/GenBank/DDBJ databases">
        <title>Atta colombica WGS genome.</title>
        <authorList>
            <person name="Nygaard S."/>
            <person name="Hu H."/>
            <person name="Boomsma J."/>
            <person name="Zhang G."/>
        </authorList>
    </citation>
    <scope>NUCLEOTIDE SEQUENCE [LARGE SCALE GENOMIC DNA]</scope>
    <source>
        <strain evidence="1">Treedump-2</strain>
        <tissue evidence="1">Whole body</tissue>
    </source>
</reference>
<organism evidence="1 2">
    <name type="scientific">Atta colombica</name>
    <dbReference type="NCBI Taxonomy" id="520822"/>
    <lineage>
        <taxon>Eukaryota</taxon>
        <taxon>Metazoa</taxon>
        <taxon>Ecdysozoa</taxon>
        <taxon>Arthropoda</taxon>
        <taxon>Hexapoda</taxon>
        <taxon>Insecta</taxon>
        <taxon>Pterygota</taxon>
        <taxon>Neoptera</taxon>
        <taxon>Endopterygota</taxon>
        <taxon>Hymenoptera</taxon>
        <taxon>Apocrita</taxon>
        <taxon>Aculeata</taxon>
        <taxon>Formicoidea</taxon>
        <taxon>Formicidae</taxon>
        <taxon>Myrmicinae</taxon>
        <taxon>Atta</taxon>
    </lineage>
</organism>
<dbReference type="EMBL" id="KQ976738">
    <property type="protein sequence ID" value="KYM75704.1"/>
    <property type="molecule type" value="Genomic_DNA"/>
</dbReference>
<dbReference type="Proteomes" id="UP000078540">
    <property type="component" value="Unassembled WGS sequence"/>
</dbReference>
<keyword evidence="2" id="KW-1185">Reference proteome</keyword>
<protein>
    <submittedName>
        <fullName evidence="1">Uncharacterized protein</fullName>
    </submittedName>
</protein>
<name>A0A195AUQ1_9HYME</name>
<dbReference type="AlphaFoldDB" id="A0A195AUQ1"/>
<gene>
    <name evidence="1" type="ORF">ALC53_13767</name>
</gene>
<evidence type="ECO:0000313" key="2">
    <source>
        <dbReference type="Proteomes" id="UP000078540"/>
    </source>
</evidence>
<evidence type="ECO:0000313" key="1">
    <source>
        <dbReference type="EMBL" id="KYM75704.1"/>
    </source>
</evidence>
<accession>A0A195AUQ1</accession>
<sequence length="94" mass="11123">MRDKQFCRESKLSGYFLSVIEIGRDEEGEMTKENRQETKMRMIENPRTKTVTLGENNVTNKVKLKEVPGSCSLKSLDIIVRRRKKERRVIFERC</sequence>
<proteinExistence type="predicted"/>